<sequence>MSPGRVYRRCIKPIIHAVSGELQAENERLKRYNPRPVLWLGSSPQHNLKGIALNYLQLSGVSALLVLSSWAWSAAAQATENDTTDALHERLAKIGLRVQTLQPAPIDGWYQVVTEQGLLYVSDDGQHMITGHLYSLGGAEEPVVENLTEQANGRLRLQAIAERDDELIRYPAAEVKYEVTVFTDHTCGYCRTLHNNLDQFHQLGISVNYLAFPRGGADSRGAREIQSIWCADDPQQALNNAKAGQRPAAAECDISTNEHLQLGRQLGVNGTPAMILPDGRLLAGYRAAPLILAEIEAANESR</sequence>
<evidence type="ECO:0000259" key="9">
    <source>
        <dbReference type="Pfam" id="PF13098"/>
    </source>
</evidence>
<dbReference type="InterPro" id="IPR018950">
    <property type="entry name" value="DiS-bond_isomerase_DsbC/G_N"/>
</dbReference>
<feature type="domain" description="Thioredoxin-like fold" evidence="9">
    <location>
        <begin position="174"/>
        <end position="287"/>
    </location>
</feature>
<dbReference type="SUPFAM" id="SSF54423">
    <property type="entry name" value="DsbC/DsbG N-terminal domain-like"/>
    <property type="match status" value="1"/>
</dbReference>
<reference evidence="10 11" key="1">
    <citation type="journal article" date="2011" name="Front. Microbiol.">
        <title>Genomic signatures of strain selection and enhancement in Bacillus atrophaeus var. globigii, a historical biowarfare simulant.</title>
        <authorList>
            <person name="Gibbons H.S."/>
            <person name="Broomall S.M."/>
            <person name="McNew L.A."/>
            <person name="Daligault H."/>
            <person name="Chapman C."/>
            <person name="Bruce D."/>
            <person name="Karavis M."/>
            <person name="Krepps M."/>
            <person name="McGregor P.A."/>
            <person name="Hong C."/>
            <person name="Park K.H."/>
            <person name="Akmal A."/>
            <person name="Feldman A."/>
            <person name="Lin J.S."/>
            <person name="Chang W.E."/>
            <person name="Higgs B.W."/>
            <person name="Demirev P."/>
            <person name="Lindquist J."/>
            <person name="Liem A."/>
            <person name="Fochler E."/>
            <person name="Read T.D."/>
            <person name="Tapia R."/>
            <person name="Johnson S."/>
            <person name="Bishop-Lilly K.A."/>
            <person name="Detter C."/>
            <person name="Han C."/>
            <person name="Sozhamannan S."/>
            <person name="Rosenzweig C.N."/>
            <person name="Skowronski E.W."/>
        </authorList>
    </citation>
    <scope>NUCLEOTIDE SEQUENCE [LARGE SCALE GENOMIC DNA]</scope>
    <source>
        <strain evidence="10 11">Y4G10-17</strain>
    </source>
</reference>
<evidence type="ECO:0000256" key="2">
    <source>
        <dbReference type="ARBA" id="ARBA00009813"/>
    </source>
</evidence>
<evidence type="ECO:0000256" key="4">
    <source>
        <dbReference type="ARBA" id="ARBA00022764"/>
    </source>
</evidence>
<dbReference type="InterPro" id="IPR012336">
    <property type="entry name" value="Thioredoxin-like_fold"/>
</dbReference>
<comment type="similarity">
    <text evidence="2 7">Belongs to the thioredoxin family. DsbC subfamily.</text>
</comment>
<feature type="domain" description="Disulphide bond isomerase DsbC/G N-terminal" evidence="8">
    <location>
        <begin position="74"/>
        <end position="149"/>
    </location>
</feature>
<dbReference type="Gene3D" id="3.40.30.10">
    <property type="entry name" value="Glutaredoxin"/>
    <property type="match status" value="1"/>
</dbReference>
<dbReference type="EMBL" id="PIPO01000001">
    <property type="protein sequence ID" value="RUO34682.1"/>
    <property type="molecule type" value="Genomic_DNA"/>
</dbReference>
<dbReference type="SUPFAM" id="SSF52833">
    <property type="entry name" value="Thioredoxin-like"/>
    <property type="match status" value="1"/>
</dbReference>
<protein>
    <recommendedName>
        <fullName evidence="7">Thiol:disulfide interchange protein</fullName>
    </recommendedName>
</protein>
<dbReference type="AlphaFoldDB" id="A0A432WLI9"/>
<keyword evidence="6 7" id="KW-0676">Redox-active center</keyword>
<dbReference type="InterPro" id="IPR009094">
    <property type="entry name" value="DiS-bond_isomerase_DsbC/G_N_sf"/>
</dbReference>
<evidence type="ECO:0000259" key="8">
    <source>
        <dbReference type="Pfam" id="PF10411"/>
    </source>
</evidence>
<keyword evidence="4 7" id="KW-0574">Periplasm</keyword>
<comment type="caution">
    <text evidence="10">The sequence shown here is derived from an EMBL/GenBank/DDBJ whole genome shotgun (WGS) entry which is preliminary data.</text>
</comment>
<comment type="subcellular location">
    <subcellularLocation>
        <location evidence="1 7">Periplasm</location>
    </subcellularLocation>
</comment>
<dbReference type="GO" id="GO:0016853">
    <property type="term" value="F:isomerase activity"/>
    <property type="evidence" value="ECO:0007669"/>
    <property type="project" value="UniProtKB-KW"/>
</dbReference>
<evidence type="ECO:0000256" key="7">
    <source>
        <dbReference type="RuleBase" id="RU364038"/>
    </source>
</evidence>
<dbReference type="GO" id="GO:0042597">
    <property type="term" value="C:periplasmic space"/>
    <property type="evidence" value="ECO:0007669"/>
    <property type="project" value="UniProtKB-SubCell"/>
</dbReference>
<comment type="function">
    <text evidence="7">Required for disulfide bond formation in some periplasmic proteins. Acts by transferring its disulfide bond to other proteins and is reduced in the process.</text>
</comment>
<evidence type="ECO:0000313" key="11">
    <source>
        <dbReference type="Proteomes" id="UP000287823"/>
    </source>
</evidence>
<dbReference type="InterPro" id="IPR033954">
    <property type="entry name" value="DiS-bond_Isoase_DsbC/G"/>
</dbReference>
<evidence type="ECO:0000256" key="1">
    <source>
        <dbReference type="ARBA" id="ARBA00004418"/>
    </source>
</evidence>
<gene>
    <name evidence="10" type="ORF">CWE14_01375</name>
</gene>
<dbReference type="InterPro" id="IPR036249">
    <property type="entry name" value="Thioredoxin-like_sf"/>
</dbReference>
<keyword evidence="5" id="KW-1015">Disulfide bond</keyword>
<proteinExistence type="inferred from homology"/>
<evidence type="ECO:0000256" key="3">
    <source>
        <dbReference type="ARBA" id="ARBA00022729"/>
    </source>
</evidence>
<evidence type="ECO:0000256" key="6">
    <source>
        <dbReference type="ARBA" id="ARBA00023284"/>
    </source>
</evidence>
<dbReference type="Pfam" id="PF13098">
    <property type="entry name" value="Thioredoxin_2"/>
    <property type="match status" value="1"/>
</dbReference>
<dbReference type="Pfam" id="PF10411">
    <property type="entry name" value="DsbC_N"/>
    <property type="match status" value="1"/>
</dbReference>
<dbReference type="InterPro" id="IPR051470">
    <property type="entry name" value="Thiol:disulfide_interchange"/>
</dbReference>
<dbReference type="PANTHER" id="PTHR35272:SF3">
    <property type="entry name" value="THIOL:DISULFIDE INTERCHANGE PROTEIN DSBC"/>
    <property type="match status" value="1"/>
</dbReference>
<dbReference type="Gene3D" id="3.10.450.70">
    <property type="entry name" value="Disulphide bond isomerase, DsbC/G, N-terminal"/>
    <property type="match status" value="1"/>
</dbReference>
<dbReference type="CDD" id="cd03020">
    <property type="entry name" value="DsbA_DsbC_DsbG"/>
    <property type="match status" value="1"/>
</dbReference>
<evidence type="ECO:0000256" key="5">
    <source>
        <dbReference type="ARBA" id="ARBA00023157"/>
    </source>
</evidence>
<dbReference type="NCBIfam" id="NF008129">
    <property type="entry name" value="PRK10877.1"/>
    <property type="match status" value="1"/>
</dbReference>
<dbReference type="PANTHER" id="PTHR35272">
    <property type="entry name" value="THIOL:DISULFIDE INTERCHANGE PROTEIN DSBC-RELATED"/>
    <property type="match status" value="1"/>
</dbReference>
<keyword evidence="10" id="KW-0413">Isomerase</keyword>
<organism evidence="10 11">
    <name type="scientific">Aliidiomarina soli</name>
    <dbReference type="NCBI Taxonomy" id="1928574"/>
    <lineage>
        <taxon>Bacteria</taxon>
        <taxon>Pseudomonadati</taxon>
        <taxon>Pseudomonadota</taxon>
        <taxon>Gammaproteobacteria</taxon>
        <taxon>Alteromonadales</taxon>
        <taxon>Idiomarinaceae</taxon>
        <taxon>Aliidiomarina</taxon>
    </lineage>
</organism>
<accession>A0A432WLI9</accession>
<name>A0A432WLI9_9GAMM</name>
<keyword evidence="11" id="KW-1185">Reference proteome</keyword>
<evidence type="ECO:0000313" key="10">
    <source>
        <dbReference type="EMBL" id="RUO34682.1"/>
    </source>
</evidence>
<keyword evidence="3 7" id="KW-0732">Signal</keyword>
<dbReference type="Proteomes" id="UP000287823">
    <property type="component" value="Unassembled WGS sequence"/>
</dbReference>